<keyword evidence="1" id="KW-1133">Transmembrane helix</keyword>
<reference evidence="2 3" key="1">
    <citation type="journal article" date="2012" name="Stand. Genomic Sci.">
        <title>Complete genome sequencing and analysis of Saprospira grandis str. Lewin, a predatory marine bacterium.</title>
        <authorList>
            <person name="Saw J.H."/>
            <person name="Yuryev A."/>
            <person name="Kanbe M."/>
            <person name="Hou S."/>
            <person name="Young A.G."/>
            <person name="Aizawa S."/>
            <person name="Alam M."/>
        </authorList>
    </citation>
    <scope>NUCLEOTIDE SEQUENCE [LARGE SCALE GENOMIC DNA]</scope>
    <source>
        <strain evidence="2 3">Lewin</strain>
    </source>
</reference>
<feature type="transmembrane region" description="Helical" evidence="1">
    <location>
        <begin position="60"/>
        <end position="85"/>
    </location>
</feature>
<dbReference type="EMBL" id="CP002831">
    <property type="protein sequence ID" value="AFC26309.1"/>
    <property type="molecule type" value="Genomic_DNA"/>
</dbReference>
<dbReference type="AlphaFoldDB" id="H6L5Q9"/>
<evidence type="ECO:0000313" key="3">
    <source>
        <dbReference type="Proteomes" id="UP000007519"/>
    </source>
</evidence>
<evidence type="ECO:0000313" key="2">
    <source>
        <dbReference type="EMBL" id="AFC26309.1"/>
    </source>
</evidence>
<dbReference type="KEGG" id="sgn:SGRA_3585"/>
<accession>H6L5Q9</accession>
<gene>
    <name evidence="2" type="ordered locus">SGRA_3585</name>
</gene>
<keyword evidence="1" id="KW-0812">Transmembrane</keyword>
<dbReference type="Proteomes" id="UP000007519">
    <property type="component" value="Chromosome"/>
</dbReference>
<sequence>MPFFSPKYTNCKRFSDHFCFFGAAPRLWLGSGYVAARKSARPCVFFRYAQKNWVWPSATAFYPSAAHLIFSGHCFSSAVLVLFFWSSGLKPFPLHSPLYYLHRKS</sequence>
<dbReference type="STRING" id="984262.SGRA_3585"/>
<keyword evidence="3" id="KW-1185">Reference proteome</keyword>
<dbReference type="HOGENOM" id="CLU_2234701_0_0_10"/>
<proteinExistence type="predicted"/>
<organism evidence="2 3">
    <name type="scientific">Saprospira grandis (strain Lewin)</name>
    <dbReference type="NCBI Taxonomy" id="984262"/>
    <lineage>
        <taxon>Bacteria</taxon>
        <taxon>Pseudomonadati</taxon>
        <taxon>Bacteroidota</taxon>
        <taxon>Saprospiria</taxon>
        <taxon>Saprospirales</taxon>
        <taxon>Saprospiraceae</taxon>
        <taxon>Saprospira</taxon>
    </lineage>
</organism>
<keyword evidence="1" id="KW-0472">Membrane</keyword>
<name>H6L5Q9_SAPGL</name>
<protein>
    <submittedName>
        <fullName evidence="2">Uncharacterized protein</fullName>
    </submittedName>
</protein>
<evidence type="ECO:0000256" key="1">
    <source>
        <dbReference type="SAM" id="Phobius"/>
    </source>
</evidence>